<organism evidence="2 3">
    <name type="scientific">Hapsidospora chrysogenum (strain ATCC 11550 / CBS 779.69 / DSM 880 / IAM 14645 / JCM 23072 / IMI 49137)</name>
    <name type="common">Acremonium chrysogenum</name>
    <dbReference type="NCBI Taxonomy" id="857340"/>
    <lineage>
        <taxon>Eukaryota</taxon>
        <taxon>Fungi</taxon>
        <taxon>Dikarya</taxon>
        <taxon>Ascomycota</taxon>
        <taxon>Pezizomycotina</taxon>
        <taxon>Sordariomycetes</taxon>
        <taxon>Hypocreomycetidae</taxon>
        <taxon>Hypocreales</taxon>
        <taxon>Bionectriaceae</taxon>
        <taxon>Hapsidospora</taxon>
    </lineage>
</organism>
<dbReference type="SMART" id="SM00829">
    <property type="entry name" value="PKS_ER"/>
    <property type="match status" value="1"/>
</dbReference>
<feature type="domain" description="Enoyl reductase (ER)" evidence="1">
    <location>
        <begin position="18"/>
        <end position="335"/>
    </location>
</feature>
<dbReference type="PANTHER" id="PTHR45033:SF2">
    <property type="entry name" value="ZINC-TYPE ALCOHOL DEHYDROGENASE-LIKE PROTEIN C1773.06C"/>
    <property type="match status" value="1"/>
</dbReference>
<dbReference type="CDD" id="cd08276">
    <property type="entry name" value="MDR7"/>
    <property type="match status" value="1"/>
</dbReference>
<dbReference type="Pfam" id="PF00107">
    <property type="entry name" value="ADH_zinc_N"/>
    <property type="match status" value="1"/>
</dbReference>
<reference evidence="3" key="1">
    <citation type="journal article" date="2014" name="Genome Announc.">
        <title>Genome sequence and annotation of Acremonium chrysogenum, producer of the beta-lactam antibiotic cephalosporin C.</title>
        <authorList>
            <person name="Terfehr D."/>
            <person name="Dahlmann T.A."/>
            <person name="Specht T."/>
            <person name="Zadra I."/>
            <person name="Kuernsteiner H."/>
            <person name="Kueck U."/>
        </authorList>
    </citation>
    <scope>NUCLEOTIDE SEQUENCE [LARGE SCALE GENOMIC DNA]</scope>
    <source>
        <strain evidence="3">ATCC 11550 / CBS 779.69 / DSM 880 / IAM 14645 / JCM 23072 / IMI 49137</strain>
    </source>
</reference>
<dbReference type="EMBL" id="JPKY01000223">
    <property type="protein sequence ID" value="KFH40368.1"/>
    <property type="molecule type" value="Genomic_DNA"/>
</dbReference>
<dbReference type="HOGENOM" id="CLU_026673_3_4_1"/>
<dbReference type="SUPFAM" id="SSF51735">
    <property type="entry name" value="NAD(P)-binding Rossmann-fold domains"/>
    <property type="match status" value="1"/>
</dbReference>
<protein>
    <submittedName>
        <fullName evidence="2">Zinc-type alcohol dehydrogenase-like protein-like protein</fullName>
    </submittedName>
</protein>
<dbReference type="STRING" id="857340.A0A086STD6"/>
<dbReference type="Pfam" id="PF08240">
    <property type="entry name" value="ADH_N"/>
    <property type="match status" value="1"/>
</dbReference>
<dbReference type="InterPro" id="IPR052711">
    <property type="entry name" value="Zinc_ADH-like"/>
</dbReference>
<keyword evidence="3" id="KW-1185">Reference proteome</keyword>
<dbReference type="Gene3D" id="3.90.180.10">
    <property type="entry name" value="Medium-chain alcohol dehydrogenases, catalytic domain"/>
    <property type="match status" value="1"/>
</dbReference>
<evidence type="ECO:0000259" key="1">
    <source>
        <dbReference type="SMART" id="SM00829"/>
    </source>
</evidence>
<dbReference type="PANTHER" id="PTHR45033">
    <property type="match status" value="1"/>
</dbReference>
<dbReference type="InterPro" id="IPR036291">
    <property type="entry name" value="NAD(P)-bd_dom_sf"/>
</dbReference>
<dbReference type="GO" id="GO:0016491">
    <property type="term" value="F:oxidoreductase activity"/>
    <property type="evidence" value="ECO:0007669"/>
    <property type="project" value="InterPro"/>
</dbReference>
<dbReference type="InterPro" id="IPR013154">
    <property type="entry name" value="ADH-like_N"/>
</dbReference>
<name>A0A086STD6_HAPC1</name>
<dbReference type="AlphaFoldDB" id="A0A086STD6"/>
<sequence length="336" mass="36065">MHTMDANAKQWRVVNTDSSFVGLLLEDAPIPKLGERDVLVRIHAASLNFRDLMIARGDYPFPLELPVVAGSDGAGEVVAVGDKVTLWNKGDRVVTLMIQGYLYGPYTTAAAQTGLGASIDGTLRQYGVFAEWGLVRAPRNLTYREASTLTCAGVTAWNALYGLRPVRPGETVLVLGTGGVSIFALQFAKAAGARVIATTSSDDKVALLRRLGADHVIKYSEDPEWGTTAKALTPGGQGVDHVIEVGGAGTLQQSQKAIKFEGVMSVIGAVAKESRPMPSILDSWINTYTARGVAVGSREMMEDMVGAIEANDIHPLIDGREFSLEQAKDAFHYFVR</sequence>
<proteinExistence type="predicted"/>
<dbReference type="Gene3D" id="3.40.50.720">
    <property type="entry name" value="NAD(P)-binding Rossmann-like Domain"/>
    <property type="match status" value="1"/>
</dbReference>
<dbReference type="Proteomes" id="UP000029964">
    <property type="component" value="Unassembled WGS sequence"/>
</dbReference>
<dbReference type="InterPro" id="IPR011032">
    <property type="entry name" value="GroES-like_sf"/>
</dbReference>
<dbReference type="InterPro" id="IPR013149">
    <property type="entry name" value="ADH-like_C"/>
</dbReference>
<comment type="caution">
    <text evidence="2">The sequence shown here is derived from an EMBL/GenBank/DDBJ whole genome shotgun (WGS) entry which is preliminary data.</text>
</comment>
<dbReference type="OrthoDB" id="9930022at2759"/>
<dbReference type="InterPro" id="IPR020843">
    <property type="entry name" value="ER"/>
</dbReference>
<evidence type="ECO:0000313" key="3">
    <source>
        <dbReference type="Proteomes" id="UP000029964"/>
    </source>
</evidence>
<accession>A0A086STD6</accession>
<gene>
    <name evidence="2" type="ORF">ACRE_089740</name>
</gene>
<evidence type="ECO:0000313" key="2">
    <source>
        <dbReference type="EMBL" id="KFH40368.1"/>
    </source>
</evidence>
<dbReference type="SUPFAM" id="SSF50129">
    <property type="entry name" value="GroES-like"/>
    <property type="match status" value="1"/>
</dbReference>